<dbReference type="EC" id="1.3.99.-" evidence="7"/>
<gene>
    <name evidence="7" type="ORF">CBM2613_B60112</name>
</gene>
<dbReference type="SUPFAM" id="SSF47203">
    <property type="entry name" value="Acyl-CoA dehydrogenase C-terminal domain-like"/>
    <property type="match status" value="1"/>
</dbReference>
<dbReference type="SUPFAM" id="SSF56645">
    <property type="entry name" value="Acyl-CoA dehydrogenase NM domain-like"/>
    <property type="match status" value="1"/>
</dbReference>
<evidence type="ECO:0000256" key="1">
    <source>
        <dbReference type="ARBA" id="ARBA00001974"/>
    </source>
</evidence>
<dbReference type="AlphaFoldDB" id="A0A976B3H3"/>
<name>A0A976B3H3_9BURK</name>
<proteinExistence type="inferred from homology"/>
<evidence type="ECO:0000259" key="6">
    <source>
        <dbReference type="Pfam" id="PF00441"/>
    </source>
</evidence>
<dbReference type="InterPro" id="IPR037069">
    <property type="entry name" value="AcylCoA_DH/ox_N_sf"/>
</dbReference>
<evidence type="ECO:0000313" key="7">
    <source>
        <dbReference type="EMBL" id="SOZ73782.1"/>
    </source>
</evidence>
<dbReference type="GO" id="GO:0003995">
    <property type="term" value="F:acyl-CoA dehydrogenase activity"/>
    <property type="evidence" value="ECO:0007669"/>
    <property type="project" value="TreeGrafter"/>
</dbReference>
<protein>
    <submittedName>
        <fullName evidence="7">Acyl-CoA dehydrogenase</fullName>
        <ecNumber evidence="7">1.3.99.-</ecNumber>
    </submittedName>
</protein>
<evidence type="ECO:0000313" key="8">
    <source>
        <dbReference type="Proteomes" id="UP000256952"/>
    </source>
</evidence>
<dbReference type="RefSeq" id="WP_116331963.1">
    <property type="nucleotide sequence ID" value="NZ_LT992560.1"/>
</dbReference>
<dbReference type="Gene3D" id="1.20.140.10">
    <property type="entry name" value="Butyryl-CoA Dehydrogenase, subunit A, domain 3"/>
    <property type="match status" value="1"/>
</dbReference>
<dbReference type="PANTHER" id="PTHR43884">
    <property type="entry name" value="ACYL-COA DEHYDROGENASE"/>
    <property type="match status" value="1"/>
</dbReference>
<keyword evidence="4" id="KW-0274">FAD</keyword>
<dbReference type="Gene3D" id="1.10.540.10">
    <property type="entry name" value="Acyl-CoA dehydrogenase/oxidase, N-terminal domain"/>
    <property type="match status" value="1"/>
</dbReference>
<accession>A0A976B3H3</accession>
<comment type="cofactor">
    <cofactor evidence="1">
        <name>FAD</name>
        <dbReference type="ChEBI" id="CHEBI:57692"/>
    </cofactor>
</comment>
<evidence type="ECO:0000256" key="2">
    <source>
        <dbReference type="ARBA" id="ARBA00009347"/>
    </source>
</evidence>
<keyword evidence="5 7" id="KW-0560">Oxidoreductase</keyword>
<evidence type="ECO:0000256" key="3">
    <source>
        <dbReference type="ARBA" id="ARBA00022630"/>
    </source>
</evidence>
<dbReference type="Proteomes" id="UP000256952">
    <property type="component" value="Chromosome CBM2613_b"/>
</dbReference>
<dbReference type="InterPro" id="IPR009075">
    <property type="entry name" value="AcylCo_DH/oxidase_C"/>
</dbReference>
<keyword evidence="3" id="KW-0285">Flavoprotein</keyword>
<dbReference type="InterPro" id="IPR036250">
    <property type="entry name" value="AcylCo_DH-like_C"/>
</dbReference>
<dbReference type="EMBL" id="OFTH01000048">
    <property type="protein sequence ID" value="SOZ73782.1"/>
    <property type="molecule type" value="Genomic_DNA"/>
</dbReference>
<organism evidence="7 8">
    <name type="scientific">Cupriavidus taiwanensis</name>
    <dbReference type="NCBI Taxonomy" id="164546"/>
    <lineage>
        <taxon>Bacteria</taxon>
        <taxon>Pseudomonadati</taxon>
        <taxon>Pseudomonadota</taxon>
        <taxon>Betaproteobacteria</taxon>
        <taxon>Burkholderiales</taxon>
        <taxon>Burkholderiaceae</taxon>
        <taxon>Cupriavidus</taxon>
    </lineage>
</organism>
<dbReference type="GO" id="GO:0050660">
    <property type="term" value="F:flavin adenine dinucleotide binding"/>
    <property type="evidence" value="ECO:0007669"/>
    <property type="project" value="InterPro"/>
</dbReference>
<comment type="similarity">
    <text evidence="2">Belongs to the acyl-CoA dehydrogenase family.</text>
</comment>
<dbReference type="PANTHER" id="PTHR43884:SF20">
    <property type="entry name" value="ACYL-COA DEHYDROGENASE FADE28"/>
    <property type="match status" value="1"/>
</dbReference>
<dbReference type="InterPro" id="IPR009100">
    <property type="entry name" value="AcylCoA_DH/oxidase_NM_dom_sf"/>
</dbReference>
<dbReference type="Pfam" id="PF00441">
    <property type="entry name" value="Acyl-CoA_dh_1"/>
    <property type="match status" value="1"/>
</dbReference>
<sequence>MHNAYSDALDALLRDCCTPATVRALEQQANPQPLWQPLWQALQDSGFADCLVPESAGGAALSLRELAPVLFVTGRHALPLPLAQTIFARALLHASGVALPDGPIALASFDDGAAATLVADARHAQWFLLQDGERCLLLPAAAARAEATGAHADLTLRVPRPDAAAPAAFQLPAGTVRTLGASLHAAQLAGALSHVLDMTLQYANDRQQFGRAIGKFQAIQHQVSEMAEHVAAARVAAQLACDGDGATPDRLRAAIGKLRASDAVTPVAAIAHAVHGAIGITEEYDLQLYTRRLHAWRVADGSERWWSRVLGEAVCASDGRKAVELVRDWCEPAPAA</sequence>
<evidence type="ECO:0000256" key="4">
    <source>
        <dbReference type="ARBA" id="ARBA00022827"/>
    </source>
</evidence>
<comment type="caution">
    <text evidence="7">The sequence shown here is derived from an EMBL/GenBank/DDBJ whole genome shotgun (WGS) entry which is preliminary data.</text>
</comment>
<evidence type="ECO:0000256" key="5">
    <source>
        <dbReference type="ARBA" id="ARBA00023002"/>
    </source>
</evidence>
<feature type="domain" description="Acyl-CoA dehydrogenase/oxidase C-terminal" evidence="6">
    <location>
        <begin position="183"/>
        <end position="303"/>
    </location>
</feature>
<reference evidence="7 8" key="1">
    <citation type="submission" date="2018-01" db="EMBL/GenBank/DDBJ databases">
        <authorList>
            <person name="Clerissi C."/>
        </authorList>
    </citation>
    <scope>NUCLEOTIDE SEQUENCE [LARGE SCALE GENOMIC DNA]</scope>
    <source>
        <strain evidence="7">Cupriavidus taiwanensis STM 8556</strain>
    </source>
</reference>